<reference evidence="3 4" key="1">
    <citation type="submission" date="2018-03" db="EMBL/GenBank/DDBJ databases">
        <title>Rhodobacter blasticus.</title>
        <authorList>
            <person name="Meyer T.E."/>
            <person name="Miller S."/>
            <person name="Lodha T."/>
            <person name="Gandham S."/>
            <person name="Chintalapati S."/>
            <person name="Chintalapati V.R."/>
        </authorList>
    </citation>
    <scope>NUCLEOTIDE SEQUENCE [LARGE SCALE GENOMIC DNA]</scope>
    <source>
        <strain evidence="3 4">DSM 2131</strain>
    </source>
</reference>
<evidence type="ECO:0000313" key="4">
    <source>
        <dbReference type="Proteomes" id="UP000241362"/>
    </source>
</evidence>
<organism evidence="3 4">
    <name type="scientific">Fuscovulum blasticum DSM 2131</name>
    <dbReference type="NCBI Taxonomy" id="1188250"/>
    <lineage>
        <taxon>Bacteria</taxon>
        <taxon>Pseudomonadati</taxon>
        <taxon>Pseudomonadota</taxon>
        <taxon>Alphaproteobacteria</taxon>
        <taxon>Rhodobacterales</taxon>
        <taxon>Paracoccaceae</taxon>
        <taxon>Pseudogemmobacter</taxon>
    </lineage>
</organism>
<comment type="caution">
    <text evidence="3">The sequence shown here is derived from an EMBL/GenBank/DDBJ whole genome shotgun (WGS) entry which is preliminary data.</text>
</comment>
<protein>
    <recommendedName>
        <fullName evidence="2">WYL domain-containing protein</fullName>
    </recommendedName>
</protein>
<dbReference type="RefSeq" id="WP_107671762.1">
    <property type="nucleotide sequence ID" value="NZ_PZKE01000001.1"/>
</dbReference>
<name>A0A2T4JFB3_FUSBL</name>
<dbReference type="PROSITE" id="PS52050">
    <property type="entry name" value="WYL"/>
    <property type="match status" value="1"/>
</dbReference>
<gene>
    <name evidence="3" type="ORF">C5F44_01760</name>
</gene>
<evidence type="ECO:0000313" key="3">
    <source>
        <dbReference type="EMBL" id="PTE16601.1"/>
    </source>
</evidence>
<feature type="chain" id="PRO_5015778351" description="WYL domain-containing protein" evidence="1">
    <location>
        <begin position="33"/>
        <end position="202"/>
    </location>
</feature>
<dbReference type="Proteomes" id="UP000241362">
    <property type="component" value="Unassembled WGS sequence"/>
</dbReference>
<keyword evidence="1" id="KW-0732">Signal</keyword>
<accession>A0A2T4JFB3</accession>
<keyword evidence="4" id="KW-1185">Reference proteome</keyword>
<feature type="domain" description="WYL" evidence="2">
    <location>
        <begin position="114"/>
        <end position="178"/>
    </location>
</feature>
<evidence type="ECO:0000259" key="2">
    <source>
        <dbReference type="Pfam" id="PF13280"/>
    </source>
</evidence>
<feature type="signal peptide" evidence="1">
    <location>
        <begin position="1"/>
        <end position="32"/>
    </location>
</feature>
<dbReference type="InterPro" id="IPR026881">
    <property type="entry name" value="WYL_dom"/>
</dbReference>
<evidence type="ECO:0000256" key="1">
    <source>
        <dbReference type="SAM" id="SignalP"/>
    </source>
</evidence>
<dbReference type="Pfam" id="PF13280">
    <property type="entry name" value="WYL"/>
    <property type="match status" value="1"/>
</dbReference>
<sequence>MAMYPARSPGFFRLTRRALGLRVVGGAMVAVAGPVTAPAQTAPDPDLRDAALRGLALAMHRGDPVAAAAARATMERLAATDPEGALLARLYCALDVRPSAFYRVDMQPASADDLALLHRAIGASQPVFFAYTDLSDQPSQRSVLPLALVHPPQGVKLLAWCTERQGYRQFFVRAMHDLATCSGSFVDQRLALLQGLVEKEGA</sequence>
<dbReference type="AlphaFoldDB" id="A0A2T4JFB3"/>
<dbReference type="EMBL" id="PZKE01000001">
    <property type="protein sequence ID" value="PTE16601.1"/>
    <property type="molecule type" value="Genomic_DNA"/>
</dbReference>
<proteinExistence type="predicted"/>